<reference evidence="2" key="1">
    <citation type="submission" date="2020-10" db="EMBL/GenBank/DDBJ databases">
        <authorList>
            <person name="Han B."/>
            <person name="Lu T."/>
            <person name="Zhao Q."/>
            <person name="Huang X."/>
            <person name="Zhao Y."/>
        </authorList>
    </citation>
    <scope>NUCLEOTIDE SEQUENCE</scope>
</reference>
<keyword evidence="1" id="KW-0472">Membrane</keyword>
<dbReference type="AlphaFoldDB" id="A0A811MK40"/>
<keyword evidence="3" id="KW-1185">Reference proteome</keyword>
<evidence type="ECO:0008006" key="4">
    <source>
        <dbReference type="Google" id="ProtNLM"/>
    </source>
</evidence>
<name>A0A811MK40_9POAL</name>
<proteinExistence type="predicted"/>
<dbReference type="OrthoDB" id="696713at2759"/>
<sequence length="243" mass="26791">MDHILQLLAEHQSSAKHYNRGVARFTRSADASRVTLALAAVAFLALFLSSFSMASSQNSSTLPARLLAAGSSIITSKTALFVLSNVIFILLAADYRCRFAATASEGHAASSGEPDGVLEKQARHHQVQVQVQVEQCAVQPCVPCSANLDHDEQEGEEDMSTMSANTLPDEEEQLSKLELVRLDEEEDSSITSVDVDEPTCETAQGQGLDRLEISELNKKFDEFIRSRRIKWVKEEAYLLLYEV</sequence>
<keyword evidence="1" id="KW-0812">Transmembrane</keyword>
<feature type="transmembrane region" description="Helical" evidence="1">
    <location>
        <begin position="66"/>
        <end position="91"/>
    </location>
</feature>
<feature type="transmembrane region" description="Helical" evidence="1">
    <location>
        <begin position="34"/>
        <end position="54"/>
    </location>
</feature>
<evidence type="ECO:0000313" key="3">
    <source>
        <dbReference type="Proteomes" id="UP000604825"/>
    </source>
</evidence>
<dbReference type="Proteomes" id="UP000604825">
    <property type="component" value="Unassembled WGS sequence"/>
</dbReference>
<comment type="caution">
    <text evidence="2">The sequence shown here is derived from an EMBL/GenBank/DDBJ whole genome shotgun (WGS) entry which is preliminary data.</text>
</comment>
<protein>
    <recommendedName>
        <fullName evidence="4">DUF4408 domain-containing protein</fullName>
    </recommendedName>
</protein>
<dbReference type="PANTHER" id="PTHR35762">
    <property type="entry name" value="TRANSMEMBRANE PROTEIN"/>
    <property type="match status" value="1"/>
</dbReference>
<keyword evidence="1" id="KW-1133">Transmembrane helix</keyword>
<evidence type="ECO:0000256" key="1">
    <source>
        <dbReference type="SAM" id="Phobius"/>
    </source>
</evidence>
<accession>A0A811MK40</accession>
<gene>
    <name evidence="2" type="ORF">NCGR_LOCUS3554</name>
</gene>
<dbReference type="EMBL" id="CAJGYO010000001">
    <property type="protein sequence ID" value="CAD6205785.1"/>
    <property type="molecule type" value="Genomic_DNA"/>
</dbReference>
<organism evidence="2 3">
    <name type="scientific">Miscanthus lutarioriparius</name>
    <dbReference type="NCBI Taxonomy" id="422564"/>
    <lineage>
        <taxon>Eukaryota</taxon>
        <taxon>Viridiplantae</taxon>
        <taxon>Streptophyta</taxon>
        <taxon>Embryophyta</taxon>
        <taxon>Tracheophyta</taxon>
        <taxon>Spermatophyta</taxon>
        <taxon>Magnoliopsida</taxon>
        <taxon>Liliopsida</taxon>
        <taxon>Poales</taxon>
        <taxon>Poaceae</taxon>
        <taxon>PACMAD clade</taxon>
        <taxon>Panicoideae</taxon>
        <taxon>Andropogonodae</taxon>
        <taxon>Andropogoneae</taxon>
        <taxon>Saccharinae</taxon>
        <taxon>Miscanthus</taxon>
    </lineage>
</organism>
<evidence type="ECO:0000313" key="2">
    <source>
        <dbReference type="EMBL" id="CAD6205785.1"/>
    </source>
</evidence>
<dbReference type="PANTHER" id="PTHR35762:SF8">
    <property type="entry name" value="EXPRESSED PROTEIN"/>
    <property type="match status" value="1"/>
</dbReference>